<accession>A0A067QE66</accession>
<dbReference type="STRING" id="136037.A0A067QE66"/>
<reference evidence="2 4" key="1">
    <citation type="journal article" date="2014" name="Nat. Commun.">
        <title>Molecular traces of alternative social organization in a termite genome.</title>
        <authorList>
            <person name="Terrapon N."/>
            <person name="Li C."/>
            <person name="Robertson H.M."/>
            <person name="Ji L."/>
            <person name="Meng X."/>
            <person name="Booth W."/>
            <person name="Chen Z."/>
            <person name="Childers C.P."/>
            <person name="Glastad K.M."/>
            <person name="Gokhale K."/>
            <person name="Gowin J."/>
            <person name="Gronenberg W."/>
            <person name="Hermansen R.A."/>
            <person name="Hu H."/>
            <person name="Hunt B.G."/>
            <person name="Huylmans A.K."/>
            <person name="Khalil S.M."/>
            <person name="Mitchell R.D."/>
            <person name="Munoz-Torres M.C."/>
            <person name="Mustard J.A."/>
            <person name="Pan H."/>
            <person name="Reese J.T."/>
            <person name="Scharf M.E."/>
            <person name="Sun F."/>
            <person name="Vogel H."/>
            <person name="Xiao J."/>
            <person name="Yang W."/>
            <person name="Yang Z."/>
            <person name="Yang Z."/>
            <person name="Zhou J."/>
            <person name="Zhu J."/>
            <person name="Brent C.S."/>
            <person name="Elsik C.G."/>
            <person name="Goodisman M.A."/>
            <person name="Liberles D.A."/>
            <person name="Roe R.M."/>
            <person name="Vargo E.L."/>
            <person name="Vilcinskas A."/>
            <person name="Wang J."/>
            <person name="Bornberg-Bauer E."/>
            <person name="Korb J."/>
            <person name="Zhang G."/>
            <person name="Liebig J."/>
        </authorList>
    </citation>
    <scope>NUCLEOTIDE SEQUENCE [LARGE SCALE GENOMIC DNA]</scope>
    <source>
        <tissue evidence="2">Whole organism</tissue>
    </source>
</reference>
<gene>
    <name evidence="2" type="ORF">L798_00080</name>
    <name evidence="3" type="ORF">L798_12061</name>
</gene>
<dbReference type="PANTHER" id="PTHR15420">
    <property type="entry name" value="UBIQUINOL-CYTOCHROME C REDUCTASE COMPLEX 6.4 KD PROTEIN"/>
    <property type="match status" value="1"/>
</dbReference>
<evidence type="ECO:0000313" key="2">
    <source>
        <dbReference type="EMBL" id="KDQ65259.1"/>
    </source>
</evidence>
<keyword evidence="4" id="KW-1185">Reference proteome</keyword>
<keyword evidence="1" id="KW-0812">Transmembrane</keyword>
<dbReference type="FunCoup" id="A0A067QE66">
    <property type="interactions" value="344"/>
</dbReference>
<evidence type="ECO:0000313" key="4">
    <source>
        <dbReference type="Proteomes" id="UP000027135"/>
    </source>
</evidence>
<organism evidence="2 4">
    <name type="scientific">Zootermopsis nevadensis</name>
    <name type="common">Dampwood termite</name>
    <dbReference type="NCBI Taxonomy" id="136037"/>
    <lineage>
        <taxon>Eukaryota</taxon>
        <taxon>Metazoa</taxon>
        <taxon>Ecdysozoa</taxon>
        <taxon>Arthropoda</taxon>
        <taxon>Hexapoda</taxon>
        <taxon>Insecta</taxon>
        <taxon>Pterygota</taxon>
        <taxon>Neoptera</taxon>
        <taxon>Polyneoptera</taxon>
        <taxon>Dictyoptera</taxon>
        <taxon>Blattodea</taxon>
        <taxon>Blattoidea</taxon>
        <taxon>Termitoidae</taxon>
        <taxon>Termopsidae</taxon>
        <taxon>Zootermopsis</taxon>
    </lineage>
</organism>
<dbReference type="GO" id="GO:0005743">
    <property type="term" value="C:mitochondrial inner membrane"/>
    <property type="evidence" value="ECO:0007669"/>
    <property type="project" value="TreeGrafter"/>
</dbReference>
<dbReference type="Pfam" id="PF08997">
    <property type="entry name" value="UCR_6-4kD"/>
    <property type="match status" value="1"/>
</dbReference>
<name>A0A067QE66_ZOONE</name>
<dbReference type="InterPro" id="IPR015089">
    <property type="entry name" value="UQCR"/>
</dbReference>
<dbReference type="Proteomes" id="UP000027135">
    <property type="component" value="Unassembled WGS sequence"/>
</dbReference>
<keyword evidence="1" id="KW-0472">Membrane</keyword>
<keyword evidence="1" id="KW-1133">Transmembrane helix</keyword>
<evidence type="ECO:0000256" key="1">
    <source>
        <dbReference type="SAM" id="Phobius"/>
    </source>
</evidence>
<dbReference type="InParanoid" id="A0A067QE66"/>
<dbReference type="OMA" id="LAKNWMP"/>
<evidence type="ECO:0000313" key="3">
    <source>
        <dbReference type="EMBL" id="KDR13768.1"/>
    </source>
</evidence>
<protein>
    <submittedName>
        <fullName evidence="2">Cytochrome b-c1 complex subunit 10</fullName>
    </submittedName>
</protein>
<dbReference type="EMBL" id="KK852921">
    <property type="protein sequence ID" value="KDR13768.1"/>
    <property type="molecule type" value="Genomic_DNA"/>
</dbReference>
<dbReference type="PANTHER" id="PTHR15420:SF2">
    <property type="entry name" value="CYTOCHROME B-C1 COMPLEX SUBUNIT 10"/>
    <property type="match status" value="1"/>
</dbReference>
<dbReference type="EMBL" id="KK898825">
    <property type="protein sequence ID" value="KDQ65259.1"/>
    <property type="molecule type" value="Genomic_DNA"/>
</dbReference>
<dbReference type="GO" id="GO:0006122">
    <property type="term" value="P:mitochondrial electron transport, ubiquinol to cytochrome c"/>
    <property type="evidence" value="ECO:0007669"/>
    <property type="project" value="InterPro"/>
</dbReference>
<dbReference type="FunFam" id="1.20.5.220:FF:000005">
    <property type="entry name" value="cytochrome b-c1 complex subunit 10"/>
    <property type="match status" value="1"/>
</dbReference>
<dbReference type="Gene3D" id="1.20.5.220">
    <property type="match status" value="1"/>
</dbReference>
<sequence>MSILRQIGKKHFELATYWLPSLATFGAASSLGLLYITDWKVVLQYVPYYSGKFKTEE</sequence>
<dbReference type="AlphaFoldDB" id="A0A067QE66"/>
<feature type="transmembrane region" description="Helical" evidence="1">
    <location>
        <begin position="12"/>
        <end position="36"/>
    </location>
</feature>
<dbReference type="eggNOG" id="ENOG502S9FZ">
    <property type="taxonomic scope" value="Eukaryota"/>
</dbReference>
<proteinExistence type="predicted"/>
<dbReference type="SUPFAM" id="SSF81518">
    <property type="entry name" value="Subunit XI (6.4 kDa protein) of cytochrome bc1 complex (Ubiquinol-cytochrome c reductase)"/>
    <property type="match status" value="1"/>
</dbReference>
<dbReference type="InterPro" id="IPR029027">
    <property type="entry name" value="Single_a-helix_sf"/>
</dbReference>